<dbReference type="GO" id="GO:0005948">
    <property type="term" value="C:acetolactate synthase complex"/>
    <property type="evidence" value="ECO:0007669"/>
    <property type="project" value="TreeGrafter"/>
</dbReference>
<feature type="domain" description="Thiamine pyrophosphate enzyme TPP-binding" evidence="5">
    <location>
        <begin position="394"/>
        <end position="537"/>
    </location>
</feature>
<name>A0A0C3SBG3_PHLG1</name>
<dbReference type="Gene3D" id="3.40.50.970">
    <property type="match status" value="2"/>
</dbReference>
<dbReference type="InterPro" id="IPR012001">
    <property type="entry name" value="Thiamin_PyroP_enz_TPP-bd_dom"/>
</dbReference>
<reference evidence="7 8" key="1">
    <citation type="journal article" date="2014" name="PLoS Genet.">
        <title>Analysis of the Phlebiopsis gigantea genome, transcriptome and secretome provides insight into its pioneer colonization strategies of wood.</title>
        <authorList>
            <person name="Hori C."/>
            <person name="Ishida T."/>
            <person name="Igarashi K."/>
            <person name="Samejima M."/>
            <person name="Suzuki H."/>
            <person name="Master E."/>
            <person name="Ferreira P."/>
            <person name="Ruiz-Duenas F.J."/>
            <person name="Held B."/>
            <person name="Canessa P."/>
            <person name="Larrondo L.F."/>
            <person name="Schmoll M."/>
            <person name="Druzhinina I.S."/>
            <person name="Kubicek C.P."/>
            <person name="Gaskell J.A."/>
            <person name="Kersten P."/>
            <person name="St John F."/>
            <person name="Glasner J."/>
            <person name="Sabat G."/>
            <person name="Splinter BonDurant S."/>
            <person name="Syed K."/>
            <person name="Yadav J."/>
            <person name="Mgbeahuruike A.C."/>
            <person name="Kovalchuk A."/>
            <person name="Asiegbu F.O."/>
            <person name="Lackner G."/>
            <person name="Hoffmeister D."/>
            <person name="Rencoret J."/>
            <person name="Gutierrez A."/>
            <person name="Sun H."/>
            <person name="Lindquist E."/>
            <person name="Barry K."/>
            <person name="Riley R."/>
            <person name="Grigoriev I.V."/>
            <person name="Henrissat B."/>
            <person name="Kues U."/>
            <person name="Berka R.M."/>
            <person name="Martinez A.T."/>
            <person name="Covert S.F."/>
            <person name="Blanchette R.A."/>
            <person name="Cullen D."/>
        </authorList>
    </citation>
    <scope>NUCLEOTIDE SEQUENCE [LARGE SCALE GENOMIC DNA]</scope>
    <source>
        <strain evidence="7 8">11061_1 CR5-6</strain>
    </source>
</reference>
<dbReference type="GO" id="GO:0030976">
    <property type="term" value="F:thiamine pyrophosphate binding"/>
    <property type="evidence" value="ECO:0007669"/>
    <property type="project" value="InterPro"/>
</dbReference>
<dbReference type="AlphaFoldDB" id="A0A0C3SBG3"/>
<evidence type="ECO:0000256" key="1">
    <source>
        <dbReference type="ARBA" id="ARBA00004173"/>
    </source>
</evidence>
<dbReference type="HOGENOM" id="CLU_013748_4_0_1"/>
<proteinExistence type="inferred from homology"/>
<dbReference type="PANTHER" id="PTHR18968:SF164">
    <property type="entry name" value="PYRUVATE DECARBOXYLASE"/>
    <property type="match status" value="1"/>
</dbReference>
<dbReference type="STRING" id="745531.A0A0C3SBG3"/>
<accession>A0A0C3SBG3</accession>
<evidence type="ECO:0000256" key="2">
    <source>
        <dbReference type="ARBA" id="ARBA00007812"/>
    </source>
</evidence>
<dbReference type="CDD" id="cd07035">
    <property type="entry name" value="TPP_PYR_POX_like"/>
    <property type="match status" value="1"/>
</dbReference>
<protein>
    <recommendedName>
        <fullName evidence="9">Pyruvate decarboxylase</fullName>
    </recommendedName>
</protein>
<evidence type="ECO:0000313" key="8">
    <source>
        <dbReference type="Proteomes" id="UP000053257"/>
    </source>
</evidence>
<evidence type="ECO:0000256" key="3">
    <source>
        <dbReference type="ARBA" id="ARBA00023052"/>
    </source>
</evidence>
<dbReference type="GO" id="GO:0009099">
    <property type="term" value="P:L-valine biosynthetic process"/>
    <property type="evidence" value="ECO:0007669"/>
    <property type="project" value="TreeGrafter"/>
</dbReference>
<dbReference type="PANTHER" id="PTHR18968">
    <property type="entry name" value="THIAMINE PYROPHOSPHATE ENZYMES"/>
    <property type="match status" value="1"/>
</dbReference>
<dbReference type="InterPro" id="IPR029061">
    <property type="entry name" value="THDP-binding"/>
</dbReference>
<dbReference type="GO" id="GO:0003984">
    <property type="term" value="F:acetolactate synthase activity"/>
    <property type="evidence" value="ECO:0007669"/>
    <property type="project" value="TreeGrafter"/>
</dbReference>
<evidence type="ECO:0000259" key="5">
    <source>
        <dbReference type="Pfam" id="PF02775"/>
    </source>
</evidence>
<evidence type="ECO:0000313" key="7">
    <source>
        <dbReference type="EMBL" id="KIP07935.1"/>
    </source>
</evidence>
<dbReference type="SUPFAM" id="SSF52518">
    <property type="entry name" value="Thiamin diphosphate-binding fold (THDP-binding)"/>
    <property type="match status" value="2"/>
</dbReference>
<dbReference type="InterPro" id="IPR029035">
    <property type="entry name" value="DHS-like_NAD/FAD-binding_dom"/>
</dbReference>
<evidence type="ECO:0000256" key="4">
    <source>
        <dbReference type="ARBA" id="ARBA00023128"/>
    </source>
</evidence>
<comment type="subcellular location">
    <subcellularLocation>
        <location evidence="1">Mitochondrion</location>
    </subcellularLocation>
</comment>
<dbReference type="Pfam" id="PF02775">
    <property type="entry name" value="TPP_enzyme_C"/>
    <property type="match status" value="1"/>
</dbReference>
<dbReference type="OrthoDB" id="2867507at2759"/>
<organism evidence="7 8">
    <name type="scientific">Phlebiopsis gigantea (strain 11061_1 CR5-6)</name>
    <name type="common">White-rot fungus</name>
    <name type="synonym">Peniophora gigantea</name>
    <dbReference type="NCBI Taxonomy" id="745531"/>
    <lineage>
        <taxon>Eukaryota</taxon>
        <taxon>Fungi</taxon>
        <taxon>Dikarya</taxon>
        <taxon>Basidiomycota</taxon>
        <taxon>Agaricomycotina</taxon>
        <taxon>Agaricomycetes</taxon>
        <taxon>Polyporales</taxon>
        <taxon>Phanerochaetaceae</taxon>
        <taxon>Phlebiopsis</taxon>
    </lineage>
</organism>
<keyword evidence="4" id="KW-0496">Mitochondrion</keyword>
<dbReference type="GO" id="GO:0009097">
    <property type="term" value="P:isoleucine biosynthetic process"/>
    <property type="evidence" value="ECO:0007669"/>
    <property type="project" value="TreeGrafter"/>
</dbReference>
<evidence type="ECO:0000259" key="6">
    <source>
        <dbReference type="Pfam" id="PF02776"/>
    </source>
</evidence>
<dbReference type="SUPFAM" id="SSF52467">
    <property type="entry name" value="DHS-like NAD/FAD-binding domain"/>
    <property type="match status" value="1"/>
</dbReference>
<sequence>MQTTAAVFLDTLARAGVTHAFVNWGNDHPAFLEELERQRVENGRTSLEIVTAPNEMVALSAAQGLAQVSGVPTLVIVHVDVGTQALAGAVHNVDRGRVPVIIFAGMSPHSGQGEMKGSKNEWPMWPQDVPDQAAIVRQYMRHTTQIMSGRNVSKTVMRALQFAISEPQGPVYISARREVLEEELDPLATTNNVDLKKWPAISPAALSPDAVTTIIDALATAQFPLVLVGHSGRNPKTVPLLSALSHKLALGLFGVGCSALGVPYDHSHFLGMSFGGKNPLLPEADVLLLLDTEVPWIDAAGNAPQPGARVFVLDPDPLKQTYGWSHVDADLICRADPEVALRQLLQAADTYADRAAAARTPGRGQRVLWLNEGISNYPAVFDHIRPSVAGSMVCSGGSSLGWALGAAVGIGLGRGREYELIVAIVGDGTYMFGVPSSVYWMARRYKAPFLTVILNNGGWASPKNSMLGIYPTGLGSKASGDRLSTGFGPDMPDYAQIAAAAGGAWGRRVSDSSEVKDTFEEAIRVVLEEKRCAVVDCIVGSI</sequence>
<keyword evidence="3" id="KW-0786">Thiamine pyrophosphate</keyword>
<dbReference type="Proteomes" id="UP000053257">
    <property type="component" value="Unassembled WGS sequence"/>
</dbReference>
<dbReference type="Gene3D" id="3.40.50.1220">
    <property type="entry name" value="TPP-binding domain"/>
    <property type="match status" value="1"/>
</dbReference>
<comment type="similarity">
    <text evidence="2">Belongs to the TPP enzyme family.</text>
</comment>
<dbReference type="Pfam" id="PF02776">
    <property type="entry name" value="TPP_enzyme_N"/>
    <property type="match status" value="1"/>
</dbReference>
<keyword evidence="8" id="KW-1185">Reference proteome</keyword>
<feature type="domain" description="Thiamine pyrophosphate enzyme N-terminal TPP-binding" evidence="6">
    <location>
        <begin position="3"/>
        <end position="120"/>
    </location>
</feature>
<dbReference type="InterPro" id="IPR011766">
    <property type="entry name" value="TPP_enzyme_TPP-bd"/>
</dbReference>
<evidence type="ECO:0008006" key="9">
    <source>
        <dbReference type="Google" id="ProtNLM"/>
    </source>
</evidence>
<dbReference type="EMBL" id="KN840488">
    <property type="protein sequence ID" value="KIP07935.1"/>
    <property type="molecule type" value="Genomic_DNA"/>
</dbReference>
<dbReference type="GO" id="GO:0005739">
    <property type="term" value="C:mitochondrion"/>
    <property type="evidence" value="ECO:0007669"/>
    <property type="project" value="UniProtKB-SubCell"/>
</dbReference>
<dbReference type="InterPro" id="IPR045229">
    <property type="entry name" value="TPP_enz"/>
</dbReference>
<dbReference type="GO" id="GO:0050660">
    <property type="term" value="F:flavin adenine dinucleotide binding"/>
    <property type="evidence" value="ECO:0007669"/>
    <property type="project" value="TreeGrafter"/>
</dbReference>
<gene>
    <name evidence="7" type="ORF">PHLGIDRAFT_510809</name>
</gene>